<dbReference type="InterPro" id="IPR011777">
    <property type="entry name" value="Geranylgeranyl_Rdtase_fam"/>
</dbReference>
<dbReference type="Gene3D" id="3.50.50.60">
    <property type="entry name" value="FAD/NAD(P)-binding domain"/>
    <property type="match status" value="1"/>
</dbReference>
<dbReference type="SUPFAM" id="SSF51905">
    <property type="entry name" value="FAD/NAD(P)-binding domain"/>
    <property type="match status" value="1"/>
</dbReference>
<feature type="domain" description="FAD-binding" evidence="1">
    <location>
        <begin position="23"/>
        <end position="354"/>
    </location>
</feature>
<dbReference type="Pfam" id="PF01494">
    <property type="entry name" value="FAD_binding_3"/>
    <property type="match status" value="1"/>
</dbReference>
<protein>
    <submittedName>
        <fullName evidence="2">Unannotated protein</fullName>
    </submittedName>
</protein>
<dbReference type="GO" id="GO:0071949">
    <property type="term" value="F:FAD binding"/>
    <property type="evidence" value="ECO:0007669"/>
    <property type="project" value="InterPro"/>
</dbReference>
<gene>
    <name evidence="2" type="ORF">UFOPK3001_00650</name>
    <name evidence="3" type="ORF">UFOPK3417_00527</name>
    <name evidence="4" type="ORF">UFOPK3954_01782</name>
</gene>
<proteinExistence type="predicted"/>
<dbReference type="AlphaFoldDB" id="A0A6J6XM00"/>
<evidence type="ECO:0000313" key="4">
    <source>
        <dbReference type="EMBL" id="CAB5001855.1"/>
    </source>
</evidence>
<evidence type="ECO:0000259" key="1">
    <source>
        <dbReference type="Pfam" id="PF01494"/>
    </source>
</evidence>
<dbReference type="PANTHER" id="PTHR42685">
    <property type="entry name" value="GERANYLGERANYL DIPHOSPHATE REDUCTASE"/>
    <property type="match status" value="1"/>
</dbReference>
<dbReference type="EMBL" id="CAFAAJ010000030">
    <property type="protein sequence ID" value="CAB4796258.1"/>
    <property type="molecule type" value="Genomic_DNA"/>
</dbReference>
<name>A0A6J6XM00_9ZZZZ</name>
<dbReference type="EMBL" id="CAFBLR010000034">
    <property type="protein sequence ID" value="CAB4866867.1"/>
    <property type="molecule type" value="Genomic_DNA"/>
</dbReference>
<sequence>MAPGGDRPGNSLNGVSTTDALIDVLVIGGGPAGSAAAITLARAGRRVLVVDKAAFPRDKCCGDGLTTGALRHLEELGLNPSDVPSWTAVDDVWLRSPSGREVQLQLPDRASMGLFSAVARRIDLDAALLSLARDAGAEVRERCALTAIRTAPDAVEARFEDGTSVRARYAVAADGMWSPTRKMLGLHEDGYLGEWHAFRQYVGGVTGPAATRQYVWFEPDVLPGYAWSFPLPPGPDGKSVVNFGFGVPRDGRPIKDMKKTWADLLERPHIKAALGGPIEPEDRPTAWPIPARIDRAVLTFGRVLFVGDAVGATDVMTGEGIGQALLTGRLAGDAVVAAPAGGAQRAVTEAYRSAVRHHLFADHRMSVALGRVLRYRWGARGAIRVVATSSWTRRNFVRWMFEDEPRAVIVTPKRWHRRFLRRKGAYLASPGS</sequence>
<organism evidence="2">
    <name type="scientific">freshwater metagenome</name>
    <dbReference type="NCBI Taxonomy" id="449393"/>
    <lineage>
        <taxon>unclassified sequences</taxon>
        <taxon>metagenomes</taxon>
        <taxon>ecological metagenomes</taxon>
    </lineage>
</organism>
<accession>A0A6J6XM00</accession>
<dbReference type="InterPro" id="IPR002938">
    <property type="entry name" value="FAD-bd"/>
</dbReference>
<evidence type="ECO:0000313" key="2">
    <source>
        <dbReference type="EMBL" id="CAB4796258.1"/>
    </source>
</evidence>
<reference evidence="2" key="1">
    <citation type="submission" date="2020-05" db="EMBL/GenBank/DDBJ databases">
        <authorList>
            <person name="Chiriac C."/>
            <person name="Salcher M."/>
            <person name="Ghai R."/>
            <person name="Kavagutti S V."/>
        </authorList>
    </citation>
    <scope>NUCLEOTIDE SEQUENCE</scope>
</reference>
<dbReference type="PRINTS" id="PR00420">
    <property type="entry name" value="RNGMNOXGNASE"/>
</dbReference>
<dbReference type="EMBL" id="CAFBON010000213">
    <property type="protein sequence ID" value="CAB5001855.1"/>
    <property type="molecule type" value="Genomic_DNA"/>
</dbReference>
<evidence type="ECO:0000313" key="3">
    <source>
        <dbReference type="EMBL" id="CAB4866867.1"/>
    </source>
</evidence>
<dbReference type="NCBIfam" id="TIGR02032">
    <property type="entry name" value="GG-red-SF"/>
    <property type="match status" value="1"/>
</dbReference>
<dbReference type="InterPro" id="IPR036188">
    <property type="entry name" value="FAD/NAD-bd_sf"/>
</dbReference>
<dbReference type="GO" id="GO:0016628">
    <property type="term" value="F:oxidoreductase activity, acting on the CH-CH group of donors, NAD or NADP as acceptor"/>
    <property type="evidence" value="ECO:0007669"/>
    <property type="project" value="InterPro"/>
</dbReference>
<dbReference type="InterPro" id="IPR050407">
    <property type="entry name" value="Geranylgeranyl_reductase"/>
</dbReference>
<dbReference type="PANTHER" id="PTHR42685:SF22">
    <property type="entry name" value="CONDITIONED MEDIUM FACTOR RECEPTOR 1"/>
    <property type="match status" value="1"/>
</dbReference>